<feature type="domain" description="Sigma-54 factor interaction" evidence="7">
    <location>
        <begin position="147"/>
        <end position="372"/>
    </location>
</feature>
<dbReference type="SUPFAM" id="SSF46689">
    <property type="entry name" value="Homeodomain-like"/>
    <property type="match status" value="1"/>
</dbReference>
<protein>
    <submittedName>
        <fullName evidence="9">Response regulator of zinc sigma-54-dependent two-component system</fullName>
    </submittedName>
</protein>
<dbReference type="Gene3D" id="3.40.50.2300">
    <property type="match status" value="1"/>
</dbReference>
<dbReference type="InterPro" id="IPR001789">
    <property type="entry name" value="Sig_transdc_resp-reg_receiver"/>
</dbReference>
<feature type="coiled-coil region" evidence="6">
    <location>
        <begin position="117"/>
        <end position="144"/>
    </location>
</feature>
<dbReference type="PROSITE" id="PS00675">
    <property type="entry name" value="SIGMA54_INTERACT_1"/>
    <property type="match status" value="1"/>
</dbReference>
<dbReference type="InterPro" id="IPR003593">
    <property type="entry name" value="AAA+_ATPase"/>
</dbReference>
<dbReference type="FunFam" id="3.40.50.300:FF:000006">
    <property type="entry name" value="DNA-binding transcriptional regulator NtrC"/>
    <property type="match status" value="1"/>
</dbReference>
<dbReference type="Pfam" id="PF00158">
    <property type="entry name" value="Sigma54_activat"/>
    <property type="match status" value="1"/>
</dbReference>
<name>A0A3B1D0W8_9ZZZZ</name>
<dbReference type="PROSITE" id="PS50110">
    <property type="entry name" value="RESPONSE_REGULATORY"/>
    <property type="match status" value="1"/>
</dbReference>
<dbReference type="GO" id="GO:0000160">
    <property type="term" value="P:phosphorelay signal transduction system"/>
    <property type="evidence" value="ECO:0007669"/>
    <property type="project" value="InterPro"/>
</dbReference>
<dbReference type="InterPro" id="IPR002197">
    <property type="entry name" value="HTH_Fis"/>
</dbReference>
<reference evidence="9" key="1">
    <citation type="submission" date="2018-06" db="EMBL/GenBank/DDBJ databases">
        <authorList>
            <person name="Zhirakovskaya E."/>
        </authorList>
    </citation>
    <scope>NUCLEOTIDE SEQUENCE</scope>
</reference>
<dbReference type="SMART" id="SM00448">
    <property type="entry name" value="REC"/>
    <property type="match status" value="1"/>
</dbReference>
<evidence type="ECO:0000256" key="5">
    <source>
        <dbReference type="ARBA" id="ARBA00023163"/>
    </source>
</evidence>
<dbReference type="SUPFAM" id="SSF52172">
    <property type="entry name" value="CheY-like"/>
    <property type="match status" value="1"/>
</dbReference>
<dbReference type="Pfam" id="PF00072">
    <property type="entry name" value="Response_reg"/>
    <property type="match status" value="1"/>
</dbReference>
<organism evidence="9">
    <name type="scientific">hydrothermal vent metagenome</name>
    <dbReference type="NCBI Taxonomy" id="652676"/>
    <lineage>
        <taxon>unclassified sequences</taxon>
        <taxon>metagenomes</taxon>
        <taxon>ecological metagenomes</taxon>
    </lineage>
</organism>
<dbReference type="Pfam" id="PF02954">
    <property type="entry name" value="HTH_8"/>
    <property type="match status" value="1"/>
</dbReference>
<dbReference type="InterPro" id="IPR009057">
    <property type="entry name" value="Homeodomain-like_sf"/>
</dbReference>
<dbReference type="PROSITE" id="PS00688">
    <property type="entry name" value="SIGMA54_INTERACT_3"/>
    <property type="match status" value="1"/>
</dbReference>
<dbReference type="FunFam" id="3.40.50.2300:FF:000018">
    <property type="entry name" value="DNA-binding transcriptional regulator NtrC"/>
    <property type="match status" value="1"/>
</dbReference>
<dbReference type="CDD" id="cd00009">
    <property type="entry name" value="AAA"/>
    <property type="match status" value="1"/>
</dbReference>
<evidence type="ECO:0000259" key="7">
    <source>
        <dbReference type="PROSITE" id="PS50045"/>
    </source>
</evidence>
<feature type="domain" description="Response regulatory" evidence="8">
    <location>
        <begin position="8"/>
        <end position="122"/>
    </location>
</feature>
<evidence type="ECO:0000256" key="4">
    <source>
        <dbReference type="ARBA" id="ARBA00023015"/>
    </source>
</evidence>
<keyword evidence="3" id="KW-0067">ATP-binding</keyword>
<dbReference type="EMBL" id="UOGH01000127">
    <property type="protein sequence ID" value="VAX29638.1"/>
    <property type="molecule type" value="Genomic_DNA"/>
</dbReference>
<sequence length="462" mass="52120">MDKRKKEKILIVEDEQGMNEILRILLESDGYEVSSAMDGEKGIELLKKDIFDLVITDIKMPGVDGFEVLRKAKELSPDTLVIMVTAFGTTESAIEAMKLGAYDYIHKPFKIDEIRIVVNKALEKRGLRRELEVLREEIRTTYRLENIIGKSPRMQGLLNIIPKIAQSSSSVLITGESGSGKELVARAIHNISPRAEKAFVAINCASLPEGLLESELLGYMKGAFTGATHNKEGLFEIAHSGSIFLDEIGEMPVNIQAKILRVIETGTFRRLGGTNDIKVDVRVIAATNKDLKKAIKAGEFREDLFYRLNVVPVRIPPLRERKEDIPPLVEHFLKKFGHGEIRISPESMRVMVNYSWPGNVRELENVIERTVLLTEHDVILPGDLPSELRETEPEEGRLPDLTVNGIDLDRILEDMERSYIKRALELTYGVKTEAAKLLNLSFRSFRHRLHKYGIGPEDDKEG</sequence>
<keyword evidence="4" id="KW-0805">Transcription regulation</keyword>
<dbReference type="AlphaFoldDB" id="A0A3B1D0W8"/>
<dbReference type="GO" id="GO:0006355">
    <property type="term" value="P:regulation of DNA-templated transcription"/>
    <property type="evidence" value="ECO:0007669"/>
    <property type="project" value="InterPro"/>
</dbReference>
<dbReference type="InterPro" id="IPR025662">
    <property type="entry name" value="Sigma_54_int_dom_ATP-bd_1"/>
</dbReference>
<gene>
    <name evidence="9" type="ORF">MNBD_NITROSPIRAE02-145</name>
</gene>
<keyword evidence="2" id="KW-0547">Nucleotide-binding</keyword>
<dbReference type="GO" id="GO:0043565">
    <property type="term" value="F:sequence-specific DNA binding"/>
    <property type="evidence" value="ECO:0007669"/>
    <property type="project" value="InterPro"/>
</dbReference>
<dbReference type="PRINTS" id="PR01590">
    <property type="entry name" value="HTHFIS"/>
</dbReference>
<dbReference type="GO" id="GO:0005524">
    <property type="term" value="F:ATP binding"/>
    <property type="evidence" value="ECO:0007669"/>
    <property type="project" value="UniProtKB-KW"/>
</dbReference>
<evidence type="ECO:0000256" key="3">
    <source>
        <dbReference type="ARBA" id="ARBA00022840"/>
    </source>
</evidence>
<evidence type="ECO:0000256" key="6">
    <source>
        <dbReference type="SAM" id="Coils"/>
    </source>
</evidence>
<dbReference type="InterPro" id="IPR002078">
    <property type="entry name" value="Sigma_54_int"/>
</dbReference>
<accession>A0A3B1D0W8</accession>
<evidence type="ECO:0000256" key="1">
    <source>
        <dbReference type="ARBA" id="ARBA00022553"/>
    </source>
</evidence>
<dbReference type="InterPro" id="IPR011006">
    <property type="entry name" value="CheY-like_superfamily"/>
</dbReference>
<dbReference type="PROSITE" id="PS50045">
    <property type="entry name" value="SIGMA54_INTERACT_4"/>
    <property type="match status" value="1"/>
</dbReference>
<dbReference type="InterPro" id="IPR027417">
    <property type="entry name" value="P-loop_NTPase"/>
</dbReference>
<dbReference type="SUPFAM" id="SSF52540">
    <property type="entry name" value="P-loop containing nucleoside triphosphate hydrolases"/>
    <property type="match status" value="1"/>
</dbReference>
<dbReference type="InterPro" id="IPR025944">
    <property type="entry name" value="Sigma_54_int_dom_CS"/>
</dbReference>
<dbReference type="SMART" id="SM00382">
    <property type="entry name" value="AAA"/>
    <property type="match status" value="1"/>
</dbReference>
<proteinExistence type="predicted"/>
<evidence type="ECO:0000256" key="2">
    <source>
        <dbReference type="ARBA" id="ARBA00022741"/>
    </source>
</evidence>
<dbReference type="Gene3D" id="3.40.50.300">
    <property type="entry name" value="P-loop containing nucleotide triphosphate hydrolases"/>
    <property type="match status" value="1"/>
</dbReference>
<dbReference type="InterPro" id="IPR058031">
    <property type="entry name" value="AAA_lid_NorR"/>
</dbReference>
<dbReference type="Pfam" id="PF25601">
    <property type="entry name" value="AAA_lid_14"/>
    <property type="match status" value="1"/>
</dbReference>
<evidence type="ECO:0000313" key="9">
    <source>
        <dbReference type="EMBL" id="VAX29638.1"/>
    </source>
</evidence>
<keyword evidence="5" id="KW-0804">Transcription</keyword>
<keyword evidence="1" id="KW-0597">Phosphoprotein</keyword>
<dbReference type="Gene3D" id="1.10.10.60">
    <property type="entry name" value="Homeodomain-like"/>
    <property type="match status" value="1"/>
</dbReference>
<keyword evidence="6" id="KW-0175">Coiled coil</keyword>
<dbReference type="Gene3D" id="1.10.8.60">
    <property type="match status" value="1"/>
</dbReference>
<evidence type="ECO:0000259" key="8">
    <source>
        <dbReference type="PROSITE" id="PS50110"/>
    </source>
</evidence>
<dbReference type="PANTHER" id="PTHR32071">
    <property type="entry name" value="TRANSCRIPTIONAL REGULATORY PROTEIN"/>
    <property type="match status" value="1"/>
</dbReference>